<organism evidence="1 2">
    <name type="scientific">Cordyceps militaris (strain CM01)</name>
    <name type="common">Caterpillar fungus</name>
    <dbReference type="NCBI Taxonomy" id="983644"/>
    <lineage>
        <taxon>Eukaryota</taxon>
        <taxon>Fungi</taxon>
        <taxon>Dikarya</taxon>
        <taxon>Ascomycota</taxon>
        <taxon>Pezizomycotina</taxon>
        <taxon>Sordariomycetes</taxon>
        <taxon>Hypocreomycetidae</taxon>
        <taxon>Hypocreales</taxon>
        <taxon>Cordycipitaceae</taxon>
        <taxon>Cordyceps</taxon>
    </lineage>
</organism>
<dbReference type="PANTHER" id="PTHR38850">
    <property type="entry name" value="CERATO-PLATANIN"/>
    <property type="match status" value="1"/>
</dbReference>
<keyword evidence="2" id="KW-1185">Reference proteome</keyword>
<dbReference type="HOGENOM" id="CLU_083928_0_0_1"/>
<protein>
    <recommendedName>
        <fullName evidence="3">Cerato-platanin</fullName>
    </recommendedName>
</protein>
<sequence>MRLHLQRIAVPGLRPTAASAAAAAAGATVMATPHDSYSSSIGVLGCKINTDRVAYWPDTVTCDNICVSLSYQDRQLYLLRIDQSGGAHDVSYDAWNYLVTGKSATQAPTAGGGIAMTAQAADPAQCRDLIRTPDGRLPLSAANSMNYLSNCLGRADSWVARNYALWNVLDPLCTLGRDEVCTLDWPAQNQAACPHQLGLPDVLKSTPVYNIRYPSGERVLARGVGTSDTGTGTGDKENAAAARSVAGSLLCLVGGTILLAIW</sequence>
<dbReference type="KEGG" id="cmt:CCM_06129"/>
<dbReference type="RefSeq" id="XP_006671333.1">
    <property type="nucleotide sequence ID" value="XM_006671270.1"/>
</dbReference>
<dbReference type="STRING" id="983644.G3JIX5"/>
<dbReference type="PANTHER" id="PTHR38850:SF2">
    <property type="entry name" value="CERATO-PLATANIN"/>
    <property type="match status" value="1"/>
</dbReference>
<evidence type="ECO:0008006" key="3">
    <source>
        <dbReference type="Google" id="ProtNLM"/>
    </source>
</evidence>
<dbReference type="EMBL" id="JH126402">
    <property type="protein sequence ID" value="EGX91969.1"/>
    <property type="molecule type" value="Genomic_DNA"/>
</dbReference>
<dbReference type="eggNOG" id="ENOG502SHQD">
    <property type="taxonomic scope" value="Eukaryota"/>
</dbReference>
<dbReference type="GeneID" id="18168144"/>
<dbReference type="InParanoid" id="G3JIX5"/>
<gene>
    <name evidence="1" type="ORF">CCM_06129</name>
</gene>
<accession>G3JIX5</accession>
<proteinExistence type="predicted"/>
<evidence type="ECO:0000313" key="2">
    <source>
        <dbReference type="Proteomes" id="UP000001610"/>
    </source>
</evidence>
<dbReference type="AlphaFoldDB" id="G3JIX5"/>
<name>G3JIX5_CORMM</name>
<evidence type="ECO:0000313" key="1">
    <source>
        <dbReference type="EMBL" id="EGX91969.1"/>
    </source>
</evidence>
<dbReference type="VEuPathDB" id="FungiDB:CCM_06129"/>
<reference evidence="1 2" key="1">
    <citation type="journal article" date="2011" name="Genome Biol.">
        <title>Genome sequence of the insect pathogenic fungus Cordyceps militaris, a valued traditional Chinese medicine.</title>
        <authorList>
            <person name="Zheng P."/>
            <person name="Xia Y."/>
            <person name="Xiao G."/>
            <person name="Xiong C."/>
            <person name="Hu X."/>
            <person name="Zhang S."/>
            <person name="Zheng H."/>
            <person name="Huang Y."/>
            <person name="Zhou Y."/>
            <person name="Wang S."/>
            <person name="Zhao G.P."/>
            <person name="Liu X."/>
            <person name="St Leger R.J."/>
            <person name="Wang C."/>
        </authorList>
    </citation>
    <scope>NUCLEOTIDE SEQUENCE [LARGE SCALE GENOMIC DNA]</scope>
    <source>
        <strain evidence="1 2">CM01</strain>
    </source>
</reference>
<dbReference type="OMA" id="DQSQGAH"/>
<dbReference type="OrthoDB" id="5370830at2759"/>
<dbReference type="Proteomes" id="UP000001610">
    <property type="component" value="Unassembled WGS sequence"/>
</dbReference>